<evidence type="ECO:0000259" key="7">
    <source>
        <dbReference type="Pfam" id="PF07980"/>
    </source>
</evidence>
<dbReference type="SUPFAM" id="SSF48452">
    <property type="entry name" value="TPR-like"/>
    <property type="match status" value="1"/>
</dbReference>
<reference evidence="9 10" key="1">
    <citation type="submission" date="2019-03" db="EMBL/GenBank/DDBJ databases">
        <title>Genomic Encyclopedia of Type Strains, Phase IV (KMG-IV): sequencing the most valuable type-strain genomes for metagenomic binning, comparative biology and taxonomic classification.</title>
        <authorList>
            <person name="Goeker M."/>
        </authorList>
    </citation>
    <scope>NUCLEOTIDE SEQUENCE [LARGE SCALE GENOMIC DNA]</scope>
    <source>
        <strain evidence="9 10">DSM 23917</strain>
    </source>
</reference>
<comment type="subcellular location">
    <subcellularLocation>
        <location evidence="1">Cell outer membrane</location>
    </subcellularLocation>
</comment>
<dbReference type="AlphaFoldDB" id="A0A4R2LVH0"/>
<keyword evidence="4" id="KW-0472">Membrane</keyword>
<evidence type="ECO:0000313" key="10">
    <source>
        <dbReference type="Proteomes" id="UP000295600"/>
    </source>
</evidence>
<comment type="similarity">
    <text evidence="2">Belongs to the SusD family.</text>
</comment>
<dbReference type="Pfam" id="PF07980">
    <property type="entry name" value="SusD_RagB"/>
    <property type="match status" value="1"/>
</dbReference>
<evidence type="ECO:0000256" key="5">
    <source>
        <dbReference type="ARBA" id="ARBA00023237"/>
    </source>
</evidence>
<dbReference type="Pfam" id="PF14322">
    <property type="entry name" value="SusD-like_3"/>
    <property type="match status" value="1"/>
</dbReference>
<dbReference type="PROSITE" id="PS51257">
    <property type="entry name" value="PROKAR_LIPOPROTEIN"/>
    <property type="match status" value="1"/>
</dbReference>
<evidence type="ECO:0000256" key="4">
    <source>
        <dbReference type="ARBA" id="ARBA00023136"/>
    </source>
</evidence>
<gene>
    <name evidence="9" type="ORF">EV202_10447</name>
</gene>
<feature type="domain" description="RagB/SusD" evidence="7">
    <location>
        <begin position="317"/>
        <end position="600"/>
    </location>
</feature>
<dbReference type="Proteomes" id="UP000295600">
    <property type="component" value="Unassembled WGS sequence"/>
</dbReference>
<proteinExistence type="inferred from homology"/>
<name>A0A4R2LVH0_9BACE</name>
<comment type="caution">
    <text evidence="9">The sequence shown here is derived from an EMBL/GenBank/DDBJ whole genome shotgun (WGS) entry which is preliminary data.</text>
</comment>
<organism evidence="9 10">
    <name type="scientific">Prevotella heparinolytica</name>
    <dbReference type="NCBI Taxonomy" id="28113"/>
    <lineage>
        <taxon>Bacteria</taxon>
        <taxon>Pseudomonadati</taxon>
        <taxon>Bacteroidota</taxon>
        <taxon>Bacteroidia</taxon>
        <taxon>Bacteroidales</taxon>
        <taxon>Bacteroidaceae</taxon>
        <taxon>Bacteroides</taxon>
    </lineage>
</organism>
<dbReference type="InterPro" id="IPR033985">
    <property type="entry name" value="SusD-like_N"/>
</dbReference>
<dbReference type="InterPro" id="IPR011990">
    <property type="entry name" value="TPR-like_helical_dom_sf"/>
</dbReference>
<feature type="domain" description="SusD-like N-terminal" evidence="8">
    <location>
        <begin position="55"/>
        <end position="209"/>
    </location>
</feature>
<evidence type="ECO:0000256" key="2">
    <source>
        <dbReference type="ARBA" id="ARBA00006275"/>
    </source>
</evidence>
<dbReference type="GO" id="GO:0009279">
    <property type="term" value="C:cell outer membrane"/>
    <property type="evidence" value="ECO:0007669"/>
    <property type="project" value="UniProtKB-SubCell"/>
</dbReference>
<accession>A0A4R2LVH0</accession>
<dbReference type="Gene3D" id="1.25.40.390">
    <property type="match status" value="1"/>
</dbReference>
<evidence type="ECO:0000256" key="1">
    <source>
        <dbReference type="ARBA" id="ARBA00004442"/>
    </source>
</evidence>
<dbReference type="EMBL" id="SLXB01000004">
    <property type="protein sequence ID" value="TCO94950.1"/>
    <property type="molecule type" value="Genomic_DNA"/>
</dbReference>
<evidence type="ECO:0000259" key="8">
    <source>
        <dbReference type="Pfam" id="PF14322"/>
    </source>
</evidence>
<evidence type="ECO:0000313" key="9">
    <source>
        <dbReference type="EMBL" id="TCO94950.1"/>
    </source>
</evidence>
<dbReference type="InterPro" id="IPR012944">
    <property type="entry name" value="SusD_RagB_dom"/>
</dbReference>
<feature type="signal peptide" evidence="6">
    <location>
        <begin position="1"/>
        <end position="23"/>
    </location>
</feature>
<protein>
    <submittedName>
        <fullName evidence="9">Putative outer membrane starch-binding protein</fullName>
    </submittedName>
</protein>
<evidence type="ECO:0000256" key="3">
    <source>
        <dbReference type="ARBA" id="ARBA00022729"/>
    </source>
</evidence>
<keyword evidence="3 6" id="KW-0732">Signal</keyword>
<feature type="chain" id="PRO_5020942178" evidence="6">
    <location>
        <begin position="24"/>
        <end position="600"/>
    </location>
</feature>
<evidence type="ECO:0000256" key="6">
    <source>
        <dbReference type="SAM" id="SignalP"/>
    </source>
</evidence>
<keyword evidence="5" id="KW-0998">Cell outer membrane</keyword>
<sequence>MNNMKIKNIIGCVALLATFTACDDMFSPAIENNRGIQEMYNEPAYAQGLLGYAYAMLPYDTRSVSDVATDDAVTNDRSNNLQKMAQGAWNSANNPVSQWQARKATIQYLNIFLENVDKVVWAKDEKVNAMYCDHLKGEAYALRALNMYYLLMAHAGKTSDGRMLGVPKLTSSEGASSDFNLPRNTFQECLDMIFEDIDAALQLLPLDYVNVKDADIPAKYKANGVTNAGDYNRVFGTYMRGRMSARIAEAIRAQVALLATSPAFIEGTTINQATAADYAAIVLDRIGGVSGIALKGHTWFMNTAEIDNLGSGAVPAEIIWRGNISNGDADWDIGLQTEKDNFPPSLYGNGRINPTQNLVDAFPMANGYPIDDALSGYSKKSPYVGRDPRLAQYIIYDGANFKGKTITTGTYTSDNDGLNKQATSTRTGYYMRKLLREDCSANPSALNAQKHYTARIRYTEIFLAYAESANEVWGPTGKGNHAYSAYDVIKAIRARAGVGADNGDAYLESIKNDKDKMRQLIRNERRIELCFENKRFWDLRRWKAPLTEPAQGMQVSKAGDELTYTEIKVEDRVYKDYMYYGPIPYDETMKWGNLEQNAGW</sequence>